<dbReference type="InterPro" id="IPR036691">
    <property type="entry name" value="Endo/exonu/phosph_ase_sf"/>
</dbReference>
<dbReference type="EMBL" id="SMKR01000332">
    <property type="protein sequence ID" value="TDD11655.1"/>
    <property type="molecule type" value="Genomic_DNA"/>
</dbReference>
<dbReference type="Proteomes" id="UP000295172">
    <property type="component" value="Unassembled WGS sequence"/>
</dbReference>
<keyword evidence="2" id="KW-0540">Nuclease</keyword>
<dbReference type="GO" id="GO:0004519">
    <property type="term" value="F:endonuclease activity"/>
    <property type="evidence" value="ECO:0007669"/>
    <property type="project" value="UniProtKB-KW"/>
</dbReference>
<dbReference type="InterPro" id="IPR005135">
    <property type="entry name" value="Endo/exonuclease/phosphatase"/>
</dbReference>
<reference evidence="2 3" key="1">
    <citation type="submission" date="2019-02" db="EMBL/GenBank/DDBJ databases">
        <title>Draft genome sequences of novel Actinobacteria.</title>
        <authorList>
            <person name="Sahin N."/>
            <person name="Ay H."/>
            <person name="Saygin H."/>
        </authorList>
    </citation>
    <scope>NUCLEOTIDE SEQUENCE [LARGE SCALE GENOMIC DNA]</scope>
    <source>
        <strain evidence="2 3">16K104</strain>
    </source>
</reference>
<dbReference type="RefSeq" id="WP_132327443.1">
    <property type="nucleotide sequence ID" value="NZ_SMKR01000332.1"/>
</dbReference>
<evidence type="ECO:0000313" key="2">
    <source>
        <dbReference type="EMBL" id="TDD11655.1"/>
    </source>
</evidence>
<keyword evidence="2" id="KW-0255">Endonuclease</keyword>
<keyword evidence="3" id="KW-1185">Reference proteome</keyword>
<dbReference type="GO" id="GO:0004527">
    <property type="term" value="F:exonuclease activity"/>
    <property type="evidence" value="ECO:0007669"/>
    <property type="project" value="UniProtKB-KW"/>
</dbReference>
<dbReference type="GO" id="GO:0006506">
    <property type="term" value="P:GPI anchor biosynthetic process"/>
    <property type="evidence" value="ECO:0007669"/>
    <property type="project" value="TreeGrafter"/>
</dbReference>
<dbReference type="OrthoDB" id="9787701at2"/>
<name>A0A4R4W8Y2_9ACTN</name>
<sequence>GMGVLRVMTWNVWWRFGGMWLARYEAIVETLQAVEPDVVALQEVWGTRATNQVTVLGAELGMHAGYAGPSYPPGTDVARDPRDEGVEIGIGLLSRWEITGWRAVRMPARHRAFDPVAAVATVAHPAAPLHVVVGCLEYDPAYNDDRLAQARLLADLATDPSLDGPLPVVVAGDLNAPPDSPLLRPLTDLLTDAWIAGDGDPATATAPDEAGPELLGRRIDHVFFRPGMFNHPITVTETSTAGGPIDGITPSDHRAVICSLSF</sequence>
<protein>
    <submittedName>
        <fullName evidence="2">Endonuclease/exonuclease/phosphatase family protein</fullName>
    </submittedName>
</protein>
<dbReference type="PANTHER" id="PTHR14859:SF1">
    <property type="entry name" value="PGAP2-INTERACTING PROTEIN"/>
    <property type="match status" value="1"/>
</dbReference>
<dbReference type="AlphaFoldDB" id="A0A4R4W8Y2"/>
<dbReference type="Pfam" id="PF03372">
    <property type="entry name" value="Exo_endo_phos"/>
    <property type="match status" value="1"/>
</dbReference>
<dbReference type="InterPro" id="IPR051916">
    <property type="entry name" value="GPI-anchor_lipid_remodeler"/>
</dbReference>
<dbReference type="PANTHER" id="PTHR14859">
    <property type="entry name" value="CALCOFLUOR WHITE HYPERSENSITIVE PROTEIN PRECURSOR"/>
    <property type="match status" value="1"/>
</dbReference>
<proteinExistence type="predicted"/>
<evidence type="ECO:0000313" key="3">
    <source>
        <dbReference type="Proteomes" id="UP000295172"/>
    </source>
</evidence>
<comment type="caution">
    <text evidence="2">The sequence shown here is derived from an EMBL/GenBank/DDBJ whole genome shotgun (WGS) entry which is preliminary data.</text>
</comment>
<keyword evidence="2" id="KW-0378">Hydrolase</keyword>
<organism evidence="2 3">
    <name type="scientific">Kribbella turkmenica</name>
    <dbReference type="NCBI Taxonomy" id="2530375"/>
    <lineage>
        <taxon>Bacteria</taxon>
        <taxon>Bacillati</taxon>
        <taxon>Actinomycetota</taxon>
        <taxon>Actinomycetes</taxon>
        <taxon>Propionibacteriales</taxon>
        <taxon>Kribbellaceae</taxon>
        <taxon>Kribbella</taxon>
    </lineage>
</organism>
<dbReference type="GO" id="GO:0016020">
    <property type="term" value="C:membrane"/>
    <property type="evidence" value="ECO:0007669"/>
    <property type="project" value="GOC"/>
</dbReference>
<keyword evidence="2" id="KW-0269">Exonuclease</keyword>
<dbReference type="SUPFAM" id="SSF56219">
    <property type="entry name" value="DNase I-like"/>
    <property type="match status" value="1"/>
</dbReference>
<accession>A0A4R4W8Y2</accession>
<dbReference type="Gene3D" id="3.60.10.10">
    <property type="entry name" value="Endonuclease/exonuclease/phosphatase"/>
    <property type="match status" value="1"/>
</dbReference>
<evidence type="ECO:0000259" key="1">
    <source>
        <dbReference type="Pfam" id="PF03372"/>
    </source>
</evidence>
<gene>
    <name evidence="2" type="ORF">E1218_35690</name>
</gene>
<feature type="non-terminal residue" evidence="2">
    <location>
        <position position="1"/>
    </location>
</feature>
<feature type="domain" description="Endonuclease/exonuclease/phosphatase" evidence="1">
    <location>
        <begin position="8"/>
        <end position="253"/>
    </location>
</feature>